<keyword evidence="1" id="KW-1133">Transmembrane helix</keyword>
<accession>A0A1F5EJU5</accession>
<evidence type="ECO:0000313" key="2">
    <source>
        <dbReference type="EMBL" id="OGD67697.1"/>
    </source>
</evidence>
<dbReference type="EMBL" id="MFAE01000002">
    <property type="protein sequence ID" value="OGD67697.1"/>
    <property type="molecule type" value="Genomic_DNA"/>
</dbReference>
<dbReference type="AlphaFoldDB" id="A0A1F5EJU5"/>
<proteinExistence type="predicted"/>
<keyword evidence="1" id="KW-0472">Membrane</keyword>
<comment type="caution">
    <text evidence="2">The sequence shown here is derived from an EMBL/GenBank/DDBJ whole genome shotgun (WGS) entry which is preliminary data.</text>
</comment>
<gene>
    <name evidence="2" type="ORF">A2442_03945</name>
</gene>
<protein>
    <submittedName>
        <fullName evidence="2">Uncharacterized protein</fullName>
    </submittedName>
</protein>
<feature type="transmembrane region" description="Helical" evidence="1">
    <location>
        <begin position="12"/>
        <end position="36"/>
    </location>
</feature>
<evidence type="ECO:0000313" key="3">
    <source>
        <dbReference type="Proteomes" id="UP000179003"/>
    </source>
</evidence>
<evidence type="ECO:0000256" key="1">
    <source>
        <dbReference type="SAM" id="Phobius"/>
    </source>
</evidence>
<dbReference type="Proteomes" id="UP000179003">
    <property type="component" value="Unassembled WGS sequence"/>
</dbReference>
<name>A0A1F5EJU5_9BACT</name>
<keyword evidence="1" id="KW-0812">Transmembrane</keyword>
<sequence>MKAIDKKDVRLGTVVMVASSVLGVFFGVVICPEAWLKLANKTNTFSFSDTISLEKGGYLYLKVLGDLRYRNCIIEYDVVDPEFGWNIIAGNNSEEVECLVNGLLSNKYYGPVGDLFTPQDFDPLSSWGWAKHDLHMLSVYLQGQSHPGSFFSAKQNELLRIFHKGIPLNSKVSLKEHPKSLYPSKVVDDSDLRTVGERELSEVLLRRKDTKPTIISVPTKEQLDSTPPEKVWDRKVDPIASCSDEGFQPGLEIPTVKIPQKVEEGIDELSMPMAL</sequence>
<organism evidence="2 3">
    <name type="scientific">Candidatus Campbellbacteria bacterium RIFOXYC2_FULL_35_25</name>
    <dbReference type="NCBI Taxonomy" id="1797582"/>
    <lineage>
        <taxon>Bacteria</taxon>
        <taxon>Candidatus Campbelliibacteriota</taxon>
    </lineage>
</organism>
<reference evidence="2 3" key="1">
    <citation type="journal article" date="2016" name="Nat. Commun.">
        <title>Thousands of microbial genomes shed light on interconnected biogeochemical processes in an aquifer system.</title>
        <authorList>
            <person name="Anantharaman K."/>
            <person name="Brown C.T."/>
            <person name="Hug L.A."/>
            <person name="Sharon I."/>
            <person name="Castelle C.J."/>
            <person name="Probst A.J."/>
            <person name="Thomas B.C."/>
            <person name="Singh A."/>
            <person name="Wilkins M.J."/>
            <person name="Karaoz U."/>
            <person name="Brodie E.L."/>
            <person name="Williams K.H."/>
            <person name="Hubbard S.S."/>
            <person name="Banfield J.F."/>
        </authorList>
    </citation>
    <scope>NUCLEOTIDE SEQUENCE [LARGE SCALE GENOMIC DNA]</scope>
</reference>